<dbReference type="EMBL" id="JXTC01000334">
    <property type="protein sequence ID" value="PON63700.1"/>
    <property type="molecule type" value="Genomic_DNA"/>
</dbReference>
<proteinExistence type="predicted"/>
<dbReference type="SUPFAM" id="SSF103473">
    <property type="entry name" value="MFS general substrate transporter"/>
    <property type="match status" value="1"/>
</dbReference>
<accession>A0A2P5CRN0</accession>
<sequence length="116" mass="12883">MAEDNIYTKDGTVDIRRNPANKKKTGNWAACNFILGNQCFEGLAYYGVSTNLTNYLAKYLNQGNVSAANNVTNWAGTFYITPLVGAFLADAYLGKYWTIAGFSVVYVLYCILRPLQ</sequence>
<keyword evidence="3" id="KW-1185">Reference proteome</keyword>
<evidence type="ECO:0000313" key="2">
    <source>
        <dbReference type="EMBL" id="PON63700.1"/>
    </source>
</evidence>
<organism evidence="2 3">
    <name type="scientific">Trema orientale</name>
    <name type="common">Charcoal tree</name>
    <name type="synonym">Celtis orientalis</name>
    <dbReference type="NCBI Taxonomy" id="63057"/>
    <lineage>
        <taxon>Eukaryota</taxon>
        <taxon>Viridiplantae</taxon>
        <taxon>Streptophyta</taxon>
        <taxon>Embryophyta</taxon>
        <taxon>Tracheophyta</taxon>
        <taxon>Spermatophyta</taxon>
        <taxon>Magnoliopsida</taxon>
        <taxon>eudicotyledons</taxon>
        <taxon>Gunneridae</taxon>
        <taxon>Pentapetalae</taxon>
        <taxon>rosids</taxon>
        <taxon>fabids</taxon>
        <taxon>Rosales</taxon>
        <taxon>Cannabaceae</taxon>
        <taxon>Trema</taxon>
    </lineage>
</organism>
<keyword evidence="1" id="KW-1133">Transmembrane helix</keyword>
<reference evidence="3" key="1">
    <citation type="submission" date="2016-06" db="EMBL/GenBank/DDBJ databases">
        <title>Parallel loss of symbiosis genes in relatives of nitrogen-fixing non-legume Parasponia.</title>
        <authorList>
            <person name="Van Velzen R."/>
            <person name="Holmer R."/>
            <person name="Bu F."/>
            <person name="Rutten L."/>
            <person name="Van Zeijl A."/>
            <person name="Liu W."/>
            <person name="Santuari L."/>
            <person name="Cao Q."/>
            <person name="Sharma T."/>
            <person name="Shen D."/>
            <person name="Roswanjaya Y."/>
            <person name="Wardhani T."/>
            <person name="Kalhor M.S."/>
            <person name="Jansen J."/>
            <person name="Van den Hoogen J."/>
            <person name="Gungor B."/>
            <person name="Hartog M."/>
            <person name="Hontelez J."/>
            <person name="Verver J."/>
            <person name="Yang W.-C."/>
            <person name="Schijlen E."/>
            <person name="Repin R."/>
            <person name="Schilthuizen M."/>
            <person name="Schranz E."/>
            <person name="Heidstra R."/>
            <person name="Miyata K."/>
            <person name="Fedorova E."/>
            <person name="Kohlen W."/>
            <person name="Bisseling T."/>
            <person name="Smit S."/>
            <person name="Geurts R."/>
        </authorList>
    </citation>
    <scope>NUCLEOTIDE SEQUENCE [LARGE SCALE GENOMIC DNA]</scope>
    <source>
        <strain evidence="3">cv. RG33-2</strain>
    </source>
</reference>
<evidence type="ECO:0000256" key="1">
    <source>
        <dbReference type="SAM" id="Phobius"/>
    </source>
</evidence>
<comment type="caution">
    <text evidence="2">The sequence shown here is derived from an EMBL/GenBank/DDBJ whole genome shotgun (WGS) entry which is preliminary data.</text>
</comment>
<dbReference type="Gene3D" id="1.20.1250.20">
    <property type="entry name" value="MFS general substrate transporter like domains"/>
    <property type="match status" value="1"/>
</dbReference>
<protein>
    <submittedName>
        <fullName evidence="2">Proton-dependent oligopeptide transporter family</fullName>
    </submittedName>
</protein>
<name>A0A2P5CRN0_TREOI</name>
<dbReference type="Proteomes" id="UP000237000">
    <property type="component" value="Unassembled WGS sequence"/>
</dbReference>
<evidence type="ECO:0000313" key="3">
    <source>
        <dbReference type="Proteomes" id="UP000237000"/>
    </source>
</evidence>
<gene>
    <name evidence="2" type="ORF">TorRG33x02_275620</name>
</gene>
<dbReference type="InterPro" id="IPR036259">
    <property type="entry name" value="MFS_trans_sf"/>
</dbReference>
<dbReference type="OrthoDB" id="1193127at2759"/>
<dbReference type="PANTHER" id="PTHR11654">
    <property type="entry name" value="OLIGOPEPTIDE TRANSPORTER-RELATED"/>
    <property type="match status" value="1"/>
</dbReference>
<keyword evidence="1" id="KW-0472">Membrane</keyword>
<dbReference type="InParanoid" id="A0A2P5CRN0"/>
<dbReference type="AlphaFoldDB" id="A0A2P5CRN0"/>
<keyword evidence="1" id="KW-0812">Transmembrane</keyword>
<feature type="transmembrane region" description="Helical" evidence="1">
    <location>
        <begin position="96"/>
        <end position="112"/>
    </location>
</feature>